<evidence type="ECO:0000256" key="6">
    <source>
        <dbReference type="ARBA" id="ARBA00022989"/>
    </source>
</evidence>
<feature type="signal peptide" evidence="10">
    <location>
        <begin position="1"/>
        <end position="19"/>
    </location>
</feature>
<evidence type="ECO:0000256" key="5">
    <source>
        <dbReference type="ARBA" id="ARBA00022968"/>
    </source>
</evidence>
<evidence type="ECO:0000256" key="10">
    <source>
        <dbReference type="SAM" id="SignalP"/>
    </source>
</evidence>
<dbReference type="Pfam" id="PF04573">
    <property type="entry name" value="SPC22"/>
    <property type="match status" value="1"/>
</dbReference>
<dbReference type="GO" id="GO:0045047">
    <property type="term" value="P:protein targeting to ER"/>
    <property type="evidence" value="ECO:0007669"/>
    <property type="project" value="TreeGrafter"/>
</dbReference>
<feature type="chain" id="PRO_5038767176" description="Signal peptidase complex subunit 3" evidence="10">
    <location>
        <begin position="20"/>
        <end position="170"/>
    </location>
</feature>
<comment type="subcellular location">
    <subcellularLocation>
        <location evidence="1">Endoplasmic reticulum membrane</location>
        <topology evidence="1">Single-pass type II membrane protein</topology>
    </subcellularLocation>
</comment>
<proteinExistence type="inferred from homology"/>
<keyword evidence="12" id="KW-1185">Reference proteome</keyword>
<dbReference type="PANTHER" id="PTHR12804">
    <property type="entry name" value="MICROSOMAL SIGNAL PEPTIDASE 23 KD SUBUNIT SPC22/23"/>
    <property type="match status" value="1"/>
</dbReference>
<comment type="similarity">
    <text evidence="2 9">Belongs to the SPCS3 family.</text>
</comment>
<reference evidence="11" key="1">
    <citation type="journal article" date="2019" name="Plant J.">
        <title>Chlorella vulgaris genome assembly and annotation reveals the molecular basis for metabolic acclimation to high light conditions.</title>
        <authorList>
            <person name="Cecchin M."/>
            <person name="Marcolungo L."/>
            <person name="Rossato M."/>
            <person name="Girolomoni L."/>
            <person name="Cosentino E."/>
            <person name="Cuine S."/>
            <person name="Li-Beisson Y."/>
            <person name="Delledonne M."/>
            <person name="Ballottari M."/>
        </authorList>
    </citation>
    <scope>NUCLEOTIDE SEQUENCE</scope>
    <source>
        <strain evidence="11">211/11P</strain>
    </source>
</reference>
<evidence type="ECO:0000256" key="9">
    <source>
        <dbReference type="PIRNR" id="PIRNR016089"/>
    </source>
</evidence>
<accession>A0A9D4TR90</accession>
<dbReference type="InterPro" id="IPR007653">
    <property type="entry name" value="SPC3"/>
</dbReference>
<evidence type="ECO:0000313" key="11">
    <source>
        <dbReference type="EMBL" id="KAI3432367.1"/>
    </source>
</evidence>
<protein>
    <recommendedName>
        <fullName evidence="8 9">Signal peptidase complex subunit 3</fullName>
    </recommendedName>
    <alternativeName>
        <fullName evidence="9">Microsomal signal peptidase 22 kDa subunit</fullName>
    </alternativeName>
</protein>
<evidence type="ECO:0000313" key="12">
    <source>
        <dbReference type="Proteomes" id="UP001055712"/>
    </source>
</evidence>
<dbReference type="GO" id="GO:0005787">
    <property type="term" value="C:signal peptidase complex"/>
    <property type="evidence" value="ECO:0007669"/>
    <property type="project" value="UniProtKB-UniRule"/>
</dbReference>
<keyword evidence="6 9" id="KW-1133">Transmembrane helix</keyword>
<keyword evidence="3 9" id="KW-0812">Transmembrane</keyword>
<comment type="caution">
    <text evidence="11">The sequence shown here is derived from an EMBL/GenBank/DDBJ whole genome shotgun (WGS) entry which is preliminary data.</text>
</comment>
<comment type="function">
    <text evidence="9">Essential component of the signal peptidase complex (SPC) which catalyzes the cleavage of N-terminal signal sequences from nascent proteins as they are translocated into the lumen of the endoplasmic reticulum. Essential for the SPC catalytic activity, possibly by stabilizing and positioning the active center of the complex close to the lumenal surface.</text>
</comment>
<keyword evidence="5 9" id="KW-0735">Signal-anchor</keyword>
<evidence type="ECO:0000256" key="8">
    <source>
        <dbReference type="ARBA" id="ARBA00029556"/>
    </source>
</evidence>
<dbReference type="Proteomes" id="UP001055712">
    <property type="component" value="Unassembled WGS sequence"/>
</dbReference>
<reference evidence="11" key="2">
    <citation type="submission" date="2020-11" db="EMBL/GenBank/DDBJ databases">
        <authorList>
            <person name="Cecchin M."/>
            <person name="Marcolungo L."/>
            <person name="Rossato M."/>
            <person name="Girolomoni L."/>
            <person name="Cosentino E."/>
            <person name="Cuine S."/>
            <person name="Li-Beisson Y."/>
            <person name="Delledonne M."/>
            <person name="Ballottari M."/>
        </authorList>
    </citation>
    <scope>NUCLEOTIDE SEQUENCE</scope>
    <source>
        <strain evidence="11">211/11P</strain>
        <tissue evidence="11">Whole cell</tissue>
    </source>
</reference>
<dbReference type="EMBL" id="SIDB01000005">
    <property type="protein sequence ID" value="KAI3432367.1"/>
    <property type="molecule type" value="Genomic_DNA"/>
</dbReference>
<sequence>MTHLHRLNSLATFTGTVLAVVCLAVTATDFVHSGEPLVTCEHVSTEGLQKEFGHDRAYVVLNLTADLRSEFVWNTKQLFVFVNVLFETPTNAASEMVAWSSIVKDKEHAVMTLPALRPQYPYAITDQGFNLRGRHFNITVAWNVMPKVGALSKRVRTFAGFRMPADYDNR</sequence>
<evidence type="ECO:0000256" key="7">
    <source>
        <dbReference type="ARBA" id="ARBA00023136"/>
    </source>
</evidence>
<keyword evidence="7 9" id="KW-0472">Membrane</keyword>
<dbReference type="GO" id="GO:0006465">
    <property type="term" value="P:signal peptide processing"/>
    <property type="evidence" value="ECO:0007669"/>
    <property type="project" value="UniProtKB-UniRule"/>
</dbReference>
<dbReference type="OrthoDB" id="10261524at2759"/>
<evidence type="ECO:0000256" key="2">
    <source>
        <dbReference type="ARBA" id="ARBA00009289"/>
    </source>
</evidence>
<keyword evidence="4 9" id="KW-0256">Endoplasmic reticulum</keyword>
<evidence type="ECO:0000256" key="4">
    <source>
        <dbReference type="ARBA" id="ARBA00022824"/>
    </source>
</evidence>
<organism evidence="11 12">
    <name type="scientific">Chlorella vulgaris</name>
    <name type="common">Green alga</name>
    <dbReference type="NCBI Taxonomy" id="3077"/>
    <lineage>
        <taxon>Eukaryota</taxon>
        <taxon>Viridiplantae</taxon>
        <taxon>Chlorophyta</taxon>
        <taxon>core chlorophytes</taxon>
        <taxon>Trebouxiophyceae</taxon>
        <taxon>Chlorellales</taxon>
        <taxon>Chlorellaceae</taxon>
        <taxon>Chlorella clade</taxon>
        <taxon>Chlorella</taxon>
    </lineage>
</organism>
<evidence type="ECO:0000256" key="1">
    <source>
        <dbReference type="ARBA" id="ARBA00004648"/>
    </source>
</evidence>
<name>A0A9D4TR90_CHLVU</name>
<evidence type="ECO:0000256" key="3">
    <source>
        <dbReference type="ARBA" id="ARBA00022692"/>
    </source>
</evidence>
<dbReference type="PANTHER" id="PTHR12804:SF0">
    <property type="entry name" value="SIGNAL PEPTIDASE COMPLEX SUBUNIT 3"/>
    <property type="match status" value="1"/>
</dbReference>
<gene>
    <name evidence="11" type="ORF">D9Q98_003924</name>
</gene>
<dbReference type="PIRSF" id="PIRSF016089">
    <property type="entry name" value="SPC22"/>
    <property type="match status" value="1"/>
</dbReference>
<dbReference type="AlphaFoldDB" id="A0A9D4TR90"/>
<keyword evidence="10" id="KW-0732">Signal</keyword>